<reference evidence="1" key="1">
    <citation type="submission" date="2020-08" db="EMBL/GenBank/DDBJ databases">
        <title>Multicomponent nature underlies the extraordinary mechanical properties of spider dragline silk.</title>
        <authorList>
            <person name="Kono N."/>
            <person name="Nakamura H."/>
            <person name="Mori M."/>
            <person name="Yoshida Y."/>
            <person name="Ohtoshi R."/>
            <person name="Malay A.D."/>
            <person name="Moran D.A.P."/>
            <person name="Tomita M."/>
            <person name="Numata K."/>
            <person name="Arakawa K."/>
        </authorList>
    </citation>
    <scope>NUCLEOTIDE SEQUENCE</scope>
</reference>
<dbReference type="AlphaFoldDB" id="A0A8X6QBY5"/>
<protein>
    <submittedName>
        <fullName evidence="1">Uncharacterized protein</fullName>
    </submittedName>
</protein>
<proteinExistence type="predicted"/>
<comment type="caution">
    <text evidence="1">The sequence shown here is derived from an EMBL/GenBank/DDBJ whole genome shotgun (WGS) entry which is preliminary data.</text>
</comment>
<accession>A0A8X6QBY5</accession>
<evidence type="ECO:0000313" key="2">
    <source>
        <dbReference type="Proteomes" id="UP000887013"/>
    </source>
</evidence>
<dbReference type="EMBL" id="BMAW01126774">
    <property type="protein sequence ID" value="GFU18244.1"/>
    <property type="molecule type" value="Genomic_DNA"/>
</dbReference>
<evidence type="ECO:0000313" key="1">
    <source>
        <dbReference type="EMBL" id="GFU18244.1"/>
    </source>
</evidence>
<keyword evidence="2" id="KW-1185">Reference proteome</keyword>
<sequence>MMEKFERTDDLSMLVAKRRHLTLEEVVNEIAVATIDVTANISVASISARAMSDISPTYLLMSDISPHFS</sequence>
<gene>
    <name evidence="1" type="ORF">NPIL_384971</name>
</gene>
<organism evidence="1 2">
    <name type="scientific">Nephila pilipes</name>
    <name type="common">Giant wood spider</name>
    <name type="synonym">Nephila maculata</name>
    <dbReference type="NCBI Taxonomy" id="299642"/>
    <lineage>
        <taxon>Eukaryota</taxon>
        <taxon>Metazoa</taxon>
        <taxon>Ecdysozoa</taxon>
        <taxon>Arthropoda</taxon>
        <taxon>Chelicerata</taxon>
        <taxon>Arachnida</taxon>
        <taxon>Araneae</taxon>
        <taxon>Araneomorphae</taxon>
        <taxon>Entelegynae</taxon>
        <taxon>Araneoidea</taxon>
        <taxon>Nephilidae</taxon>
        <taxon>Nephila</taxon>
    </lineage>
</organism>
<dbReference type="Proteomes" id="UP000887013">
    <property type="component" value="Unassembled WGS sequence"/>
</dbReference>
<name>A0A8X6QBY5_NEPPI</name>